<evidence type="ECO:0000256" key="1">
    <source>
        <dbReference type="SAM" id="Phobius"/>
    </source>
</evidence>
<protein>
    <submittedName>
        <fullName evidence="2">Uncharacterized protein</fullName>
    </submittedName>
</protein>
<dbReference type="AlphaFoldDB" id="A0A2A2EYM3"/>
<dbReference type="Proteomes" id="UP000217771">
    <property type="component" value="Unassembled WGS sequence"/>
</dbReference>
<evidence type="ECO:0000313" key="2">
    <source>
        <dbReference type="EMBL" id="PAU77485.1"/>
    </source>
</evidence>
<organism evidence="2 3">
    <name type="scientific">Halomonas salipaludis</name>
    <dbReference type="NCBI Taxonomy" id="2032625"/>
    <lineage>
        <taxon>Bacteria</taxon>
        <taxon>Pseudomonadati</taxon>
        <taxon>Pseudomonadota</taxon>
        <taxon>Gammaproteobacteria</taxon>
        <taxon>Oceanospirillales</taxon>
        <taxon>Halomonadaceae</taxon>
        <taxon>Halomonas</taxon>
    </lineage>
</organism>
<reference evidence="2 3" key="1">
    <citation type="submission" date="2017-08" db="EMBL/GenBank/DDBJ databases">
        <title>Halomonas alkalisoli sp. nov., isolated from saline alkaline soil.</title>
        <authorList>
            <person name="Wang D."/>
            <person name="Zhang G."/>
        </authorList>
    </citation>
    <scope>NUCLEOTIDE SEQUENCE [LARGE SCALE GENOMIC DNA]</scope>
    <source>
        <strain evidence="2 3">WRN001</strain>
    </source>
</reference>
<feature type="transmembrane region" description="Helical" evidence="1">
    <location>
        <begin position="116"/>
        <end position="133"/>
    </location>
</feature>
<feature type="transmembrane region" description="Helical" evidence="1">
    <location>
        <begin position="37"/>
        <end position="60"/>
    </location>
</feature>
<dbReference type="OrthoDB" id="6902273at2"/>
<comment type="caution">
    <text evidence="2">The sequence shown here is derived from an EMBL/GenBank/DDBJ whole genome shotgun (WGS) entry which is preliminary data.</text>
</comment>
<keyword evidence="1" id="KW-1133">Transmembrane helix</keyword>
<name>A0A2A2EYM3_9GAMM</name>
<keyword evidence="3" id="KW-1185">Reference proteome</keyword>
<feature type="transmembrane region" description="Helical" evidence="1">
    <location>
        <begin position="139"/>
        <end position="156"/>
    </location>
</feature>
<dbReference type="RefSeq" id="WP_095620648.1">
    <property type="nucleotide sequence ID" value="NZ_NSKB01000003.1"/>
</dbReference>
<sequence length="248" mass="28715">MWFIQPKQDYVAQMPWKHTDEPAVMTWQIRARDYYTLPANILFFVMFFISLGVGSWLFMIENSLLPSLLGGGGMFLFGVLITMSMTHQTAIIVYRLTDKRIEVFSWKPQIDSVKPVMKWTAIVSGIAVVIASIINPSFIIAGIGPIGIGIMAALMGTSKNYQSLVRDDQYHEIDWLHAEDIVVWRRRRLIGLRFTWHNEDGTHYSVYSKVYCRDYNFDEVLDFIRQQLPDAPYREAKLRVHSHFATLS</sequence>
<feature type="transmembrane region" description="Helical" evidence="1">
    <location>
        <begin position="72"/>
        <end position="96"/>
    </location>
</feature>
<accession>A0A2A2EYM3</accession>
<keyword evidence="1" id="KW-0472">Membrane</keyword>
<gene>
    <name evidence="2" type="ORF">CK498_09670</name>
</gene>
<keyword evidence="1" id="KW-0812">Transmembrane</keyword>
<dbReference type="EMBL" id="NSKB01000003">
    <property type="protein sequence ID" value="PAU77485.1"/>
    <property type="molecule type" value="Genomic_DNA"/>
</dbReference>
<evidence type="ECO:0000313" key="3">
    <source>
        <dbReference type="Proteomes" id="UP000217771"/>
    </source>
</evidence>
<proteinExistence type="predicted"/>